<feature type="domain" description="DUF6966" evidence="1">
    <location>
        <begin position="37"/>
        <end position="86"/>
    </location>
</feature>
<gene>
    <name evidence="2" type="ORF">GCM10022381_12250</name>
</gene>
<sequence>MPYWSRFVHVDESAARPDPDRLIELLNELGVLLAMYGESHWSKRLTYQSDRVNAFRLNAYAGVKSEFGGMGSLNDLLIMKANGHQLEVADERSANDWVSSLSSKIYDELKLMDRSA</sequence>
<dbReference type="EMBL" id="BAABCN010000002">
    <property type="protein sequence ID" value="GAA3870633.1"/>
    <property type="molecule type" value="Genomic_DNA"/>
</dbReference>
<evidence type="ECO:0000313" key="2">
    <source>
        <dbReference type="EMBL" id="GAA3870633.1"/>
    </source>
</evidence>
<accession>A0ABP7KBV3</accession>
<evidence type="ECO:0000313" key="3">
    <source>
        <dbReference type="Proteomes" id="UP001501803"/>
    </source>
</evidence>
<dbReference type="Proteomes" id="UP001501803">
    <property type="component" value="Unassembled WGS sequence"/>
</dbReference>
<keyword evidence="3" id="KW-1185">Reference proteome</keyword>
<name>A0ABP7KBV3_9MICO</name>
<dbReference type="Pfam" id="PF22294">
    <property type="entry name" value="DUF6966"/>
    <property type="match status" value="1"/>
</dbReference>
<evidence type="ECO:0000259" key="1">
    <source>
        <dbReference type="Pfam" id="PF22294"/>
    </source>
</evidence>
<protein>
    <recommendedName>
        <fullName evidence="1">DUF6966 domain-containing protein</fullName>
    </recommendedName>
</protein>
<dbReference type="InterPro" id="IPR054239">
    <property type="entry name" value="DUF6966"/>
</dbReference>
<proteinExistence type="predicted"/>
<organism evidence="2 3">
    <name type="scientific">Leifsonia kafniensis</name>
    <dbReference type="NCBI Taxonomy" id="475957"/>
    <lineage>
        <taxon>Bacteria</taxon>
        <taxon>Bacillati</taxon>
        <taxon>Actinomycetota</taxon>
        <taxon>Actinomycetes</taxon>
        <taxon>Micrococcales</taxon>
        <taxon>Microbacteriaceae</taxon>
        <taxon>Leifsonia</taxon>
    </lineage>
</organism>
<comment type="caution">
    <text evidence="2">The sequence shown here is derived from an EMBL/GenBank/DDBJ whole genome shotgun (WGS) entry which is preliminary data.</text>
</comment>
<reference evidence="3" key="1">
    <citation type="journal article" date="2019" name="Int. J. Syst. Evol. Microbiol.">
        <title>The Global Catalogue of Microorganisms (GCM) 10K type strain sequencing project: providing services to taxonomists for standard genome sequencing and annotation.</title>
        <authorList>
            <consortium name="The Broad Institute Genomics Platform"/>
            <consortium name="The Broad Institute Genome Sequencing Center for Infectious Disease"/>
            <person name="Wu L."/>
            <person name="Ma J."/>
        </authorList>
    </citation>
    <scope>NUCLEOTIDE SEQUENCE [LARGE SCALE GENOMIC DNA]</scope>
    <source>
        <strain evidence="3">JCM 17021</strain>
    </source>
</reference>